<keyword evidence="3" id="KW-1185">Reference proteome</keyword>
<keyword evidence="1" id="KW-0812">Transmembrane</keyword>
<dbReference type="AlphaFoldDB" id="Q4E5Q0"/>
<dbReference type="EMBL" id="AAHK01000003">
    <property type="protein sequence ID" value="EAO00123.1"/>
    <property type="molecule type" value="Genomic_DNA"/>
</dbReference>
<keyword evidence="1" id="KW-1133">Transmembrane helix</keyword>
<evidence type="ECO:0000313" key="3">
    <source>
        <dbReference type="Proteomes" id="UP000002296"/>
    </source>
</evidence>
<dbReference type="InParanoid" id="Q4E5Q0"/>
<dbReference type="KEGG" id="tcr:506529.314"/>
<protein>
    <submittedName>
        <fullName evidence="2">Uncharacterized protein</fullName>
    </submittedName>
</protein>
<reference evidence="2 3" key="1">
    <citation type="journal article" date="2005" name="Science">
        <title>The genome sequence of Trypanosoma cruzi, etiologic agent of Chagas disease.</title>
        <authorList>
            <person name="El-Sayed N.M."/>
            <person name="Myler P.J."/>
            <person name="Bartholomeu D.C."/>
            <person name="Nilsson D."/>
            <person name="Aggarwal G."/>
            <person name="Tran A.N."/>
            <person name="Ghedin E."/>
            <person name="Worthey E.A."/>
            <person name="Delcher A.L."/>
            <person name="Blandin G."/>
            <person name="Westenberger S.J."/>
            <person name="Caler E."/>
            <person name="Cerqueira G.C."/>
            <person name="Branche C."/>
            <person name="Haas B."/>
            <person name="Anupama A."/>
            <person name="Arner E."/>
            <person name="Aslund L."/>
            <person name="Attipoe P."/>
            <person name="Bontempi E."/>
            <person name="Bringaud F."/>
            <person name="Burton P."/>
            <person name="Cadag E."/>
            <person name="Campbell D.A."/>
            <person name="Carrington M."/>
            <person name="Crabtree J."/>
            <person name="Darban H."/>
            <person name="da Silveira J.F."/>
            <person name="de Jong P."/>
            <person name="Edwards K."/>
            <person name="Englund P.T."/>
            <person name="Fazelina G."/>
            <person name="Feldblyum T."/>
            <person name="Ferella M."/>
            <person name="Frasch A.C."/>
            <person name="Gull K."/>
            <person name="Horn D."/>
            <person name="Hou L."/>
            <person name="Huang Y."/>
            <person name="Kindlund E."/>
            <person name="Klingbeil M."/>
            <person name="Kluge S."/>
            <person name="Koo H."/>
            <person name="Lacerda D."/>
            <person name="Levin M.J."/>
            <person name="Lorenzi H."/>
            <person name="Louie T."/>
            <person name="Machado C.R."/>
            <person name="McCulloch R."/>
            <person name="McKenna A."/>
            <person name="Mizuno Y."/>
            <person name="Mottram J.C."/>
            <person name="Nelson S."/>
            <person name="Ochaya S."/>
            <person name="Osoegawa K."/>
            <person name="Pai G."/>
            <person name="Parsons M."/>
            <person name="Pentony M."/>
            <person name="Pettersson U."/>
            <person name="Pop M."/>
            <person name="Ramirez J.L."/>
            <person name="Rinta J."/>
            <person name="Robertson L."/>
            <person name="Salzberg S.L."/>
            <person name="Sanchez D.O."/>
            <person name="Seyler A."/>
            <person name="Sharma R."/>
            <person name="Shetty J."/>
            <person name="Simpson A.J."/>
            <person name="Sisk E."/>
            <person name="Tammi M.T."/>
            <person name="Tarleton R."/>
            <person name="Teixeira S."/>
            <person name="Van Aken S."/>
            <person name="Vogt C."/>
            <person name="Ward P.N."/>
            <person name="Wickstead B."/>
            <person name="Wortman J."/>
            <person name="White O."/>
            <person name="Fraser C.M."/>
            <person name="Stuart K.D."/>
            <person name="Andersson B."/>
        </authorList>
    </citation>
    <scope>NUCLEOTIDE SEQUENCE [LARGE SCALE GENOMIC DNA]</scope>
    <source>
        <strain evidence="2 3">CL Brener</strain>
    </source>
</reference>
<comment type="caution">
    <text evidence="2">The sequence shown here is derived from an EMBL/GenBank/DDBJ whole genome shotgun (WGS) entry which is preliminary data.</text>
</comment>
<keyword evidence="1" id="KW-0472">Membrane</keyword>
<dbReference type="InterPro" id="IPR009305">
    <property type="entry name" value="Mpo1-like"/>
</dbReference>
<name>Q4E5Q0_TRYCC</name>
<dbReference type="eggNOG" id="ENOG502S1IP">
    <property type="taxonomic scope" value="Eukaryota"/>
</dbReference>
<feature type="transmembrane region" description="Helical" evidence="1">
    <location>
        <begin position="34"/>
        <end position="51"/>
    </location>
</feature>
<dbReference type="OMA" id="WSFICDY"/>
<dbReference type="Pfam" id="PF06127">
    <property type="entry name" value="Mpo1-like"/>
    <property type="match status" value="1"/>
</dbReference>
<sequence>MVGLSLKIDVKFYHFREFYIYYLSKHMHIWTRRFHVLGTVFAAFLLFLSAVKRGSLAYAISAPIVGYSLAWAGDFAVEGITPTSFSYPWWSFRANMRLMKEILCGEQAL</sequence>
<evidence type="ECO:0000256" key="1">
    <source>
        <dbReference type="SAM" id="Phobius"/>
    </source>
</evidence>
<organism evidence="2 3">
    <name type="scientific">Trypanosoma cruzi (strain CL Brener)</name>
    <dbReference type="NCBI Taxonomy" id="353153"/>
    <lineage>
        <taxon>Eukaryota</taxon>
        <taxon>Discoba</taxon>
        <taxon>Euglenozoa</taxon>
        <taxon>Kinetoplastea</taxon>
        <taxon>Metakinetoplastina</taxon>
        <taxon>Trypanosomatida</taxon>
        <taxon>Trypanosomatidae</taxon>
        <taxon>Trypanosoma</taxon>
        <taxon>Schizotrypanum</taxon>
    </lineage>
</organism>
<gene>
    <name evidence="2" type="ORF">Tc00.1047053506529.314</name>
</gene>
<dbReference type="PaxDb" id="353153-Q4E5Q0"/>
<accession>Q4E5Q0</accession>
<dbReference type="RefSeq" id="XP_821974.1">
    <property type="nucleotide sequence ID" value="XM_816881.1"/>
</dbReference>
<dbReference type="Proteomes" id="UP000002296">
    <property type="component" value="Unassembled WGS sequence"/>
</dbReference>
<evidence type="ECO:0000313" key="2">
    <source>
        <dbReference type="EMBL" id="EAO00123.1"/>
    </source>
</evidence>
<dbReference type="PANTHER" id="PTHR34205">
    <property type="entry name" value="TRANSMEMBRANE PROTEIN"/>
    <property type="match status" value="1"/>
</dbReference>
<dbReference type="PANTHER" id="PTHR34205:SF2">
    <property type="entry name" value="DUF962 DOMAIN-CONTAINING PROTEIN"/>
    <property type="match status" value="1"/>
</dbReference>
<proteinExistence type="predicted"/>
<dbReference type="GeneID" id="3554964"/>